<dbReference type="Proteomes" id="UP000198702">
    <property type="component" value="Unassembled WGS sequence"/>
</dbReference>
<dbReference type="RefSeq" id="WP_051526190.1">
    <property type="nucleotide sequence ID" value="NZ_FOQZ01000001.1"/>
</dbReference>
<dbReference type="PANTHER" id="PTHR32432">
    <property type="entry name" value="CELL DIVISION PROTEIN FTSA-RELATED"/>
    <property type="match status" value="1"/>
</dbReference>
<dbReference type="CDD" id="cd24049">
    <property type="entry name" value="ASKHA_NBD_PilM"/>
    <property type="match status" value="1"/>
</dbReference>
<organism evidence="2 3">
    <name type="scientific">Microbacterium saccharophilum</name>
    <dbReference type="NCBI Taxonomy" id="1213358"/>
    <lineage>
        <taxon>Bacteria</taxon>
        <taxon>Bacillati</taxon>
        <taxon>Actinomycetota</taxon>
        <taxon>Actinomycetes</taxon>
        <taxon>Micrococcales</taxon>
        <taxon>Microbacteriaceae</taxon>
        <taxon>Microbacterium</taxon>
    </lineage>
</organism>
<gene>
    <name evidence="2" type="ORF">SAMN04487751_1444</name>
</gene>
<dbReference type="EMBL" id="FOQZ01000001">
    <property type="protein sequence ID" value="SFI37057.1"/>
    <property type="molecule type" value="Genomic_DNA"/>
</dbReference>
<sequence length="354" mass="37087">MANTIVGLEITEEGVRAAEVTVGKSPMLVAYGAVPLPPEAAGDSEVNDPDAVALALRQLWSRAGIKGKHVVLGLASRRILVREYTTAAMRPDLLRQALPFQVQDLLPVPAEQAVLDFYPVLEDAGQVTGLLVAAVAESVEQVVGTIGKAKIKVDVVDLAPFGLARAARRVAAPGETVAALHLGDHTSYVVVLEGGVPRFVRIIPIDITTNAVHVRELFQLGEMADAAAPILEEALETVPPTAGARRSRAAARAAGVRPTSGMSSSAIDDLVTRLASTLRFYTDRAVDQQPITRVLLTGAGATVPGVSDALAASIPMPVEFLSASQLLRSKVPIESSDDDLNLVTTIGLALGEGR</sequence>
<dbReference type="InterPro" id="IPR043129">
    <property type="entry name" value="ATPase_NBD"/>
</dbReference>
<protein>
    <submittedName>
        <fullName evidence="2">Type IV pilus assembly protein PilM</fullName>
    </submittedName>
</protein>
<dbReference type="InterPro" id="IPR005883">
    <property type="entry name" value="PilM"/>
</dbReference>
<dbReference type="SMART" id="SM00842">
    <property type="entry name" value="FtsA"/>
    <property type="match status" value="1"/>
</dbReference>
<dbReference type="AlphaFoldDB" id="A0A7Z7CZ41"/>
<proteinExistence type="predicted"/>
<comment type="caution">
    <text evidence="2">The sequence shown here is derived from an EMBL/GenBank/DDBJ whole genome shotgun (WGS) entry which is preliminary data.</text>
</comment>
<dbReference type="GO" id="GO:0051301">
    <property type="term" value="P:cell division"/>
    <property type="evidence" value="ECO:0007669"/>
    <property type="project" value="InterPro"/>
</dbReference>
<dbReference type="Gene3D" id="3.30.420.40">
    <property type="match status" value="2"/>
</dbReference>
<dbReference type="Gene3D" id="3.30.1490.300">
    <property type="match status" value="1"/>
</dbReference>
<dbReference type="InterPro" id="IPR050696">
    <property type="entry name" value="FtsA/MreB"/>
</dbReference>
<dbReference type="PANTHER" id="PTHR32432:SF3">
    <property type="entry name" value="ETHANOLAMINE UTILIZATION PROTEIN EUTJ"/>
    <property type="match status" value="1"/>
</dbReference>
<reference evidence="2 3" key="1">
    <citation type="submission" date="2016-10" db="EMBL/GenBank/DDBJ databases">
        <authorList>
            <person name="Varghese N."/>
            <person name="Submissions S."/>
        </authorList>
    </citation>
    <scope>NUCLEOTIDE SEQUENCE [LARGE SCALE GENOMIC DNA]</scope>
    <source>
        <strain evidence="2 3">UNC380MFSha3.1</strain>
    </source>
</reference>
<accession>A0A7Z7CZ41</accession>
<name>A0A7Z7CZ41_9MICO</name>
<dbReference type="Pfam" id="PF11104">
    <property type="entry name" value="PilM_2"/>
    <property type="match status" value="1"/>
</dbReference>
<dbReference type="PIRSF" id="PIRSF019169">
    <property type="entry name" value="PilM"/>
    <property type="match status" value="1"/>
</dbReference>
<dbReference type="InterPro" id="IPR003494">
    <property type="entry name" value="SHS2_FtsA"/>
</dbReference>
<evidence type="ECO:0000259" key="1">
    <source>
        <dbReference type="SMART" id="SM00842"/>
    </source>
</evidence>
<evidence type="ECO:0000313" key="2">
    <source>
        <dbReference type="EMBL" id="SFI37057.1"/>
    </source>
</evidence>
<dbReference type="SUPFAM" id="SSF53067">
    <property type="entry name" value="Actin-like ATPase domain"/>
    <property type="match status" value="1"/>
</dbReference>
<feature type="domain" description="SHS2" evidence="1">
    <location>
        <begin position="5"/>
        <end position="167"/>
    </location>
</feature>
<evidence type="ECO:0000313" key="3">
    <source>
        <dbReference type="Proteomes" id="UP000198702"/>
    </source>
</evidence>